<gene>
    <name evidence="4" type="primary">thiO</name>
    <name evidence="4" type="ORF">GS4_08_01200</name>
</gene>
<name>M0QFY9_9ACTN</name>
<organism evidence="4 5">
    <name type="scientific">Gordonia soli NBRC 108243</name>
    <dbReference type="NCBI Taxonomy" id="1223545"/>
    <lineage>
        <taxon>Bacteria</taxon>
        <taxon>Bacillati</taxon>
        <taxon>Actinomycetota</taxon>
        <taxon>Actinomycetes</taxon>
        <taxon>Mycobacteriales</taxon>
        <taxon>Gordoniaceae</taxon>
        <taxon>Gordonia</taxon>
    </lineage>
</organism>
<accession>M0QFY9</accession>
<dbReference type="STRING" id="1223545.GS4_08_01200"/>
<dbReference type="RefSeq" id="WP_007618814.1">
    <property type="nucleotide sequence ID" value="NZ_BANX01000008.1"/>
</dbReference>
<keyword evidence="1" id="KW-0560">Oxidoreductase</keyword>
<dbReference type="AlphaFoldDB" id="M0QFY9"/>
<dbReference type="SUPFAM" id="SSF54373">
    <property type="entry name" value="FAD-linked reductases, C-terminal domain"/>
    <property type="match status" value="1"/>
</dbReference>
<evidence type="ECO:0000256" key="1">
    <source>
        <dbReference type="ARBA" id="ARBA00023002"/>
    </source>
</evidence>
<dbReference type="Pfam" id="PF01266">
    <property type="entry name" value="DAO"/>
    <property type="match status" value="1"/>
</dbReference>
<dbReference type="GO" id="GO:0016491">
    <property type="term" value="F:oxidoreductase activity"/>
    <property type="evidence" value="ECO:0007669"/>
    <property type="project" value="UniProtKB-KW"/>
</dbReference>
<dbReference type="PANTHER" id="PTHR13847:SF289">
    <property type="entry name" value="GLYCINE OXIDASE"/>
    <property type="match status" value="1"/>
</dbReference>
<sequence>MTPGSEASTREVPRAFPADDRRLSVVGGGVIGLTCALAAADAGWRVTVHDAGTDRRASWVAGGMLGSLGEGQPGEEAALAVSVESVRRWPALLDRLGDPSVAVARDSLFVAATSADAEYLDHLARFVWARQPRAGDELQAVDARGVRTRESALSSHVHGGYLAGGEGAIDNRKLLTRLRSALVEAGGRMVDERVSDLDAVDADQVLLATGLGTSALWPDAPLHAARGEILRLTRTRWSVPPPASVIRARWHGRAVYLVPREDGIVVGATQYEPTERVVAPEAGGVADLLADATDLMPGLRTYTLSEVGVGERPCSPDGLPVIRRLDDRTVVATGHGRNGIVLAPFTADAVVDLLAGNGDAATEPGSPTGSARLTEPAHLAETAQLMEPEQPQPAISSRGRGAR</sequence>
<dbReference type="OrthoDB" id="3214401at2"/>
<proteinExistence type="predicted"/>
<evidence type="ECO:0000256" key="2">
    <source>
        <dbReference type="SAM" id="MobiDB-lite"/>
    </source>
</evidence>
<keyword evidence="5" id="KW-1185">Reference proteome</keyword>
<dbReference type="InterPro" id="IPR006076">
    <property type="entry name" value="FAD-dep_OxRdtase"/>
</dbReference>
<dbReference type="InterPro" id="IPR036188">
    <property type="entry name" value="FAD/NAD-bd_sf"/>
</dbReference>
<comment type="caution">
    <text evidence="4">The sequence shown here is derived from an EMBL/GenBank/DDBJ whole genome shotgun (WGS) entry which is preliminary data.</text>
</comment>
<dbReference type="EMBL" id="BANX01000008">
    <property type="protein sequence ID" value="GAC67535.1"/>
    <property type="molecule type" value="Genomic_DNA"/>
</dbReference>
<dbReference type="SUPFAM" id="SSF51905">
    <property type="entry name" value="FAD/NAD(P)-binding domain"/>
    <property type="match status" value="1"/>
</dbReference>
<feature type="region of interest" description="Disordered" evidence="2">
    <location>
        <begin position="358"/>
        <end position="403"/>
    </location>
</feature>
<dbReference type="Gene3D" id="3.30.9.10">
    <property type="entry name" value="D-Amino Acid Oxidase, subunit A, domain 2"/>
    <property type="match status" value="1"/>
</dbReference>
<evidence type="ECO:0000313" key="4">
    <source>
        <dbReference type="EMBL" id="GAC67535.1"/>
    </source>
</evidence>
<evidence type="ECO:0000313" key="5">
    <source>
        <dbReference type="Proteomes" id="UP000011666"/>
    </source>
</evidence>
<evidence type="ECO:0000259" key="3">
    <source>
        <dbReference type="Pfam" id="PF01266"/>
    </source>
</evidence>
<dbReference type="GO" id="GO:0005737">
    <property type="term" value="C:cytoplasm"/>
    <property type="evidence" value="ECO:0007669"/>
    <property type="project" value="TreeGrafter"/>
</dbReference>
<reference evidence="4 5" key="1">
    <citation type="submission" date="2013-01" db="EMBL/GenBank/DDBJ databases">
        <title>Whole genome shotgun sequence of Gordonia soli NBRC 108243.</title>
        <authorList>
            <person name="Isaki-Nakamura S."/>
            <person name="Hosoyama A."/>
            <person name="Tsuchikane K."/>
            <person name="Ando Y."/>
            <person name="Baba S."/>
            <person name="Ohji S."/>
            <person name="Hamada M."/>
            <person name="Tamura T."/>
            <person name="Yamazoe A."/>
            <person name="Yamazaki S."/>
            <person name="Fujita N."/>
        </authorList>
    </citation>
    <scope>NUCLEOTIDE SEQUENCE [LARGE SCALE GENOMIC DNA]</scope>
    <source>
        <strain evidence="4 5">NBRC 108243</strain>
    </source>
</reference>
<dbReference type="Proteomes" id="UP000011666">
    <property type="component" value="Unassembled WGS sequence"/>
</dbReference>
<dbReference type="eggNOG" id="COG0665">
    <property type="taxonomic scope" value="Bacteria"/>
</dbReference>
<dbReference type="Gene3D" id="3.50.50.60">
    <property type="entry name" value="FAD/NAD(P)-binding domain"/>
    <property type="match status" value="1"/>
</dbReference>
<dbReference type="PANTHER" id="PTHR13847">
    <property type="entry name" value="SARCOSINE DEHYDROGENASE-RELATED"/>
    <property type="match status" value="1"/>
</dbReference>
<protein>
    <submittedName>
        <fullName evidence="4">Thiamine biosynthesis oxidoreductase ThiO</fullName>
    </submittedName>
</protein>
<feature type="domain" description="FAD dependent oxidoreductase" evidence="3">
    <location>
        <begin position="25"/>
        <end position="353"/>
    </location>
</feature>